<evidence type="ECO:0000256" key="2">
    <source>
        <dbReference type="ARBA" id="ARBA00022723"/>
    </source>
</evidence>
<comment type="caution">
    <text evidence="3">The sequence shown here is derived from an EMBL/GenBank/DDBJ whole genome shotgun (WGS) entry which is preliminary data.</text>
</comment>
<dbReference type="PANTHER" id="PTHR37302:SF1">
    <property type="entry name" value="PROTEIN DINB"/>
    <property type="match status" value="1"/>
</dbReference>
<keyword evidence="4" id="KW-1185">Reference proteome</keyword>
<dbReference type="PANTHER" id="PTHR37302">
    <property type="entry name" value="SLR1116 PROTEIN"/>
    <property type="match status" value="1"/>
</dbReference>
<dbReference type="RefSeq" id="WP_268614651.1">
    <property type="nucleotide sequence ID" value="NZ_JAMDMX010000027.1"/>
</dbReference>
<dbReference type="Proteomes" id="UP001527099">
    <property type="component" value="Unassembled WGS sequence"/>
</dbReference>
<dbReference type="SUPFAM" id="SSF109854">
    <property type="entry name" value="DinB/YfiT-like putative metalloenzymes"/>
    <property type="match status" value="1"/>
</dbReference>
<evidence type="ECO:0000313" key="4">
    <source>
        <dbReference type="Proteomes" id="UP001527099"/>
    </source>
</evidence>
<keyword evidence="2" id="KW-0479">Metal-binding</keyword>
<comment type="similarity">
    <text evidence="1">Belongs to the DinB family.</text>
</comment>
<dbReference type="EMBL" id="JAMDMX010000027">
    <property type="protein sequence ID" value="MCY9693067.1"/>
    <property type="molecule type" value="Genomic_DNA"/>
</dbReference>
<dbReference type="Pfam" id="PF05163">
    <property type="entry name" value="DinB"/>
    <property type="match status" value="2"/>
</dbReference>
<reference evidence="3 4" key="1">
    <citation type="submission" date="2022-05" db="EMBL/GenBank/DDBJ databases">
        <title>Genome Sequencing of Bee-Associated Microbes.</title>
        <authorList>
            <person name="Dunlap C."/>
        </authorList>
    </citation>
    <scope>NUCLEOTIDE SEQUENCE [LARGE SCALE GENOMIC DNA]</scope>
    <source>
        <strain evidence="3 4">NRRL B-14421</strain>
    </source>
</reference>
<dbReference type="InterPro" id="IPR007837">
    <property type="entry name" value="DinB"/>
</dbReference>
<evidence type="ECO:0000256" key="1">
    <source>
        <dbReference type="ARBA" id="ARBA00008635"/>
    </source>
</evidence>
<organism evidence="3 4">
    <name type="scientific">Paenibacillus alginolyticus</name>
    <dbReference type="NCBI Taxonomy" id="59839"/>
    <lineage>
        <taxon>Bacteria</taxon>
        <taxon>Bacillati</taxon>
        <taxon>Bacillota</taxon>
        <taxon>Bacilli</taxon>
        <taxon>Bacillales</taxon>
        <taxon>Paenibacillaceae</taxon>
        <taxon>Paenibacillus</taxon>
    </lineage>
</organism>
<gene>
    <name evidence="3" type="ORF">M5X19_09185</name>
</gene>
<evidence type="ECO:0000313" key="3">
    <source>
        <dbReference type="EMBL" id="MCY9693067.1"/>
    </source>
</evidence>
<dbReference type="InterPro" id="IPR034660">
    <property type="entry name" value="DinB/YfiT-like"/>
</dbReference>
<proteinExistence type="inferred from homology"/>
<sequence length="143" mass="16548">MQTLKNYEYHVWANKRVFARLEELPEEILHQEMSNVFPTIYAGLVHIYRVDNVWLSGIKGNSYEQVKELLVTVEEKTTGKSLKQLEAAFSELAEAYRVFLNSGADWHAVKDFPHHRGNISSMLRQLGHAGVPSDYVFYLYDVN</sequence>
<name>A0ABT4GA59_9BACL</name>
<accession>A0ABT4GA59</accession>
<dbReference type="Gene3D" id="1.20.120.450">
    <property type="entry name" value="dinb family like domain"/>
    <property type="match status" value="2"/>
</dbReference>
<protein>
    <submittedName>
        <fullName evidence="3">DinB family protein</fullName>
    </submittedName>
</protein>